<proteinExistence type="predicted"/>
<dbReference type="RefSeq" id="WP_353549622.1">
    <property type="nucleotide sequence ID" value="NZ_AP029612.1"/>
</dbReference>
<evidence type="ECO:0000313" key="1">
    <source>
        <dbReference type="EMBL" id="BFG69294.1"/>
    </source>
</evidence>
<accession>A0AAT9GF94</accession>
<gene>
    <name evidence="1" type="ORF">KACHI17_01750</name>
</gene>
<dbReference type="EMBL" id="AP029612">
    <property type="protein sequence ID" value="BFG69294.1"/>
    <property type="molecule type" value="Genomic_DNA"/>
</dbReference>
<dbReference type="AlphaFoldDB" id="A0AAT9GF94"/>
<name>A0AAT9GF94_9BACT</name>
<protein>
    <submittedName>
        <fullName evidence="1">Uncharacterized protein</fullName>
    </submittedName>
</protein>
<sequence length="235" mass="26701">MERVGTLINKLKEQLEQGADAATLLMNTRLLLAELQTQLQQNPVPLKGKVSVVMPGSFETKSTSIPAVETFMDTEVSLPKIPSQDEVVAEPQESAVHDNNWPVNIPVEIPTLVHQASPGGKEVYELNQILVAKFEQPELNERLREEKTEVATVLQSAPVRDLRKAVGINDRYLFVNELFRGDESMYERSMKTINGFSIYPEAQYWIERELKVKMGWDEGCEAVKLFDQLVRRRFA</sequence>
<organism evidence="1">
    <name type="scientific">Sediminibacterium sp. KACHI17</name>
    <dbReference type="NCBI Taxonomy" id="1751071"/>
    <lineage>
        <taxon>Bacteria</taxon>
        <taxon>Pseudomonadati</taxon>
        <taxon>Bacteroidota</taxon>
        <taxon>Chitinophagia</taxon>
        <taxon>Chitinophagales</taxon>
        <taxon>Chitinophagaceae</taxon>
        <taxon>Sediminibacterium</taxon>
    </lineage>
</organism>
<reference evidence="1" key="1">
    <citation type="submission" date="2024-02" db="EMBL/GenBank/DDBJ databases">
        <title>Sediminibacterium planktonica sp. nov. and Sediminibacterium longus sp. nov., isolated from surface lake and river water.</title>
        <authorList>
            <person name="Watanabe K."/>
            <person name="Takemine S."/>
            <person name="Ishii Y."/>
            <person name="Ogata Y."/>
            <person name="Shindo C."/>
            <person name="Suda W."/>
        </authorList>
    </citation>
    <scope>NUCLEOTIDE SEQUENCE</scope>
    <source>
        <strain evidence="1">KACHI17</strain>
    </source>
</reference>